<proteinExistence type="predicted"/>
<reference evidence="4" key="1">
    <citation type="submission" date="2022-02" db="EMBL/GenBank/DDBJ databases">
        <authorList>
            <person name="Giguere J D."/>
        </authorList>
    </citation>
    <scope>NUCLEOTIDE SEQUENCE</scope>
    <source>
        <strain evidence="4">CCAP 1055/1</strain>
    </source>
</reference>
<gene>
    <name evidence="4" type="ORF">PTTT1_LOCUS22946</name>
</gene>
<keyword evidence="2" id="KW-0539">Nucleus</keyword>
<protein>
    <submittedName>
        <fullName evidence="4">Uncharacterized protein</fullName>
    </submittedName>
</protein>
<dbReference type="InterPro" id="IPR008501">
    <property type="entry name" value="THOC7/Mft1"/>
</dbReference>
<dbReference type="EMBL" id="OU594960">
    <property type="protein sequence ID" value="CAG9283483.1"/>
    <property type="molecule type" value="Genomic_DNA"/>
</dbReference>
<evidence type="ECO:0000256" key="1">
    <source>
        <dbReference type="ARBA" id="ARBA00004123"/>
    </source>
</evidence>
<feature type="coiled-coil region" evidence="3">
    <location>
        <begin position="78"/>
        <end position="105"/>
    </location>
</feature>
<evidence type="ECO:0000256" key="2">
    <source>
        <dbReference type="ARBA" id="ARBA00023242"/>
    </source>
</evidence>
<dbReference type="GO" id="GO:0006397">
    <property type="term" value="P:mRNA processing"/>
    <property type="evidence" value="ECO:0007669"/>
    <property type="project" value="InterPro"/>
</dbReference>
<keyword evidence="3" id="KW-0175">Coiled coil</keyword>
<sequence length="247" mass="27681">MTTAKETPAVAIAAPDIDVYSNEILRERLAAGLGNQGGARGSLTRCVGKAMMLRNTVDGSDNAVQEMQRELQLVDIELTKLYWTAQRQRAELEQARQEQEPLQAAIADERVRVNELRQTMQQAALTKACRNEYEALAKIVNTKHPVGPRALQAQLDELLLQLEATQEKSQTATSHVRIRQAQFQNFLQSLLDLKQSLTEGLVLDEHEFQPNTDEETHTPMDLEPSEVTVETTAVAKSEEEVDLYDDL</sequence>
<comment type="subcellular location">
    <subcellularLocation>
        <location evidence="1">Nucleus</location>
    </subcellularLocation>
</comment>
<dbReference type="AlphaFoldDB" id="A0A8J9SW11"/>
<organism evidence="4">
    <name type="scientific">Phaeodactylum tricornutum</name>
    <name type="common">Diatom</name>
    <dbReference type="NCBI Taxonomy" id="2850"/>
    <lineage>
        <taxon>Eukaryota</taxon>
        <taxon>Sar</taxon>
        <taxon>Stramenopiles</taxon>
        <taxon>Ochrophyta</taxon>
        <taxon>Bacillariophyta</taxon>
        <taxon>Bacillariophyceae</taxon>
        <taxon>Bacillariophycidae</taxon>
        <taxon>Naviculales</taxon>
        <taxon>Phaeodactylaceae</taxon>
        <taxon>Phaeodactylum</taxon>
    </lineage>
</organism>
<evidence type="ECO:0000256" key="3">
    <source>
        <dbReference type="SAM" id="Coils"/>
    </source>
</evidence>
<evidence type="ECO:0000313" key="4">
    <source>
        <dbReference type="EMBL" id="CAG9283483.1"/>
    </source>
</evidence>
<dbReference type="OMA" id="SHVRIRQ"/>
<accession>A0A8J9SW11</accession>
<dbReference type="GO" id="GO:0000445">
    <property type="term" value="C:THO complex part of transcription export complex"/>
    <property type="evidence" value="ECO:0007669"/>
    <property type="project" value="InterPro"/>
</dbReference>
<dbReference type="Pfam" id="PF05615">
    <property type="entry name" value="THOC7"/>
    <property type="match status" value="1"/>
</dbReference>
<dbReference type="Proteomes" id="UP000836788">
    <property type="component" value="Chromosome 19"/>
</dbReference>
<name>A0A8J9SW11_PHATR</name>